<dbReference type="PROSITE" id="PS51194">
    <property type="entry name" value="HELICASE_CTER"/>
    <property type="match status" value="1"/>
</dbReference>
<dbReference type="SMART" id="SM00490">
    <property type="entry name" value="HELICc"/>
    <property type="match status" value="1"/>
</dbReference>
<evidence type="ECO:0000259" key="7">
    <source>
        <dbReference type="PROSITE" id="PS51192"/>
    </source>
</evidence>
<dbReference type="InterPro" id="IPR001650">
    <property type="entry name" value="Helicase_C-like"/>
</dbReference>
<organism evidence="10 11">
    <name type="scientific">Arachis hypogaea</name>
    <name type="common">Peanut</name>
    <dbReference type="NCBI Taxonomy" id="3818"/>
    <lineage>
        <taxon>Eukaryota</taxon>
        <taxon>Viridiplantae</taxon>
        <taxon>Streptophyta</taxon>
        <taxon>Embryophyta</taxon>
        <taxon>Tracheophyta</taxon>
        <taxon>Spermatophyta</taxon>
        <taxon>Magnoliopsida</taxon>
        <taxon>eudicotyledons</taxon>
        <taxon>Gunneridae</taxon>
        <taxon>Pentapetalae</taxon>
        <taxon>rosids</taxon>
        <taxon>fabids</taxon>
        <taxon>Fabales</taxon>
        <taxon>Fabaceae</taxon>
        <taxon>Papilionoideae</taxon>
        <taxon>50 kb inversion clade</taxon>
        <taxon>dalbergioids sensu lato</taxon>
        <taxon>Dalbergieae</taxon>
        <taxon>Pterocarpus clade</taxon>
        <taxon>Arachis</taxon>
    </lineage>
</organism>
<keyword evidence="2" id="KW-0378">Hydrolase</keyword>
<keyword evidence="3" id="KW-0347">Helicase</keyword>
<keyword evidence="11" id="KW-1185">Reference proteome</keyword>
<dbReference type="InterPro" id="IPR027417">
    <property type="entry name" value="P-loop_NTPase"/>
</dbReference>
<evidence type="ECO:0000256" key="1">
    <source>
        <dbReference type="ARBA" id="ARBA00022741"/>
    </source>
</evidence>
<feature type="domain" description="DEAD-box RNA helicase Q" evidence="9">
    <location>
        <begin position="216"/>
        <end position="244"/>
    </location>
</feature>
<evidence type="ECO:0000313" key="10">
    <source>
        <dbReference type="EMBL" id="RYR15255.1"/>
    </source>
</evidence>
<dbReference type="GO" id="GO:0003724">
    <property type="term" value="F:RNA helicase activity"/>
    <property type="evidence" value="ECO:0007669"/>
    <property type="project" value="InterPro"/>
</dbReference>
<dbReference type="AlphaFoldDB" id="A0A444ZMC4"/>
<accession>A0A444ZMC4</accession>
<evidence type="ECO:0000256" key="5">
    <source>
        <dbReference type="PROSITE-ProRule" id="PRU00552"/>
    </source>
</evidence>
<dbReference type="Proteomes" id="UP000289738">
    <property type="component" value="Chromosome B04"/>
</dbReference>
<dbReference type="Pfam" id="PF00270">
    <property type="entry name" value="DEAD"/>
    <property type="match status" value="1"/>
</dbReference>
<feature type="domain" description="Helicase C-terminal" evidence="8">
    <location>
        <begin position="457"/>
        <end position="620"/>
    </location>
</feature>
<dbReference type="GO" id="GO:0003676">
    <property type="term" value="F:nucleic acid binding"/>
    <property type="evidence" value="ECO:0007669"/>
    <property type="project" value="InterPro"/>
</dbReference>
<dbReference type="PROSITE" id="PS51195">
    <property type="entry name" value="Q_MOTIF"/>
    <property type="match status" value="1"/>
</dbReference>
<evidence type="ECO:0000256" key="4">
    <source>
        <dbReference type="ARBA" id="ARBA00022840"/>
    </source>
</evidence>
<keyword evidence="4" id="KW-0067">ATP-binding</keyword>
<dbReference type="Gene3D" id="3.40.50.300">
    <property type="entry name" value="P-loop containing nucleotide triphosphate hydrolases"/>
    <property type="match status" value="2"/>
</dbReference>
<dbReference type="CDD" id="cd18787">
    <property type="entry name" value="SF2_C_DEAD"/>
    <property type="match status" value="1"/>
</dbReference>
<reference evidence="10 11" key="1">
    <citation type="submission" date="2019-01" db="EMBL/GenBank/DDBJ databases">
        <title>Sequencing of cultivated peanut Arachis hypogaea provides insights into genome evolution and oil improvement.</title>
        <authorList>
            <person name="Chen X."/>
        </authorList>
    </citation>
    <scope>NUCLEOTIDE SEQUENCE [LARGE SCALE GENOMIC DNA]</scope>
    <source>
        <strain evidence="11">cv. Fuhuasheng</strain>
        <tissue evidence="10">Leaves</tissue>
    </source>
</reference>
<feature type="compositionally biased region" description="Low complexity" evidence="6">
    <location>
        <begin position="123"/>
        <end position="149"/>
    </location>
</feature>
<evidence type="ECO:0000256" key="2">
    <source>
        <dbReference type="ARBA" id="ARBA00022801"/>
    </source>
</evidence>
<evidence type="ECO:0000256" key="3">
    <source>
        <dbReference type="ARBA" id="ARBA00022806"/>
    </source>
</evidence>
<dbReference type="EMBL" id="SDMP01000014">
    <property type="protein sequence ID" value="RYR15255.1"/>
    <property type="molecule type" value="Genomic_DNA"/>
</dbReference>
<dbReference type="InterPro" id="IPR014014">
    <property type="entry name" value="RNA_helicase_DEAD_Q_motif"/>
</dbReference>
<sequence length="620" mass="68609">MSSPTGPYPTENPIATTTSYRSHALFSAGKELLPPTGTDRGCRCRLCKVCISGPIASFLFSPSPESLRPAPRLAFAVAKQRFALCPRLRANFPSSSPSLPFHPRHRPSLISPWHTTPSITTTTTAFSSQQQDIGIPTSIDSSSSSISPSFERLKTQKVKALVHRSKQHRNRSTDNGRPRDSSPNPRSRGGWGDAGGSFRSLNSQELAPDTNFFSVKSFRELGCADYLIQSLQKLSFPRPSNVQAMAFAPVIAGKTCIIADQSGSGKTLAYLAPIIQRLRQEELEGHSKSSPQAPRVVILAPTAELASQVLDNCRSLSRSGVPFKSMVVTGGFRQRTQLETLQQGVDVLIATPGRFLFLMKEGFLHVVLDEVDILFGDEDFEVALQSLINSSPITTQYLFVTATLPRDVYSKLVEIFPDCEMIMGPSMHRISPRLEEIIVDCSGEDGQEKTTDTAFLNKKSALLQLAEERPVPRTIVFCNKIETCRKVENALKRIDRKGAVIQVLPFHAAMTQESRLASMKEFARSPSKQVSQFMVCTDRRVVECKASREIDFWGVEHVILFDFPRDPSEYVRRVGRTARGAKGVGKAFIFVVGKQVSLARKIMERNRKGHPLHDVPSAYV</sequence>
<evidence type="ECO:0000259" key="8">
    <source>
        <dbReference type="PROSITE" id="PS51194"/>
    </source>
</evidence>
<proteinExistence type="predicted"/>
<comment type="caution">
    <text evidence="10">The sequence shown here is derived from an EMBL/GenBank/DDBJ whole genome shotgun (WGS) entry which is preliminary data.</text>
</comment>
<dbReference type="STRING" id="3818.A0A444ZMC4"/>
<dbReference type="GO" id="GO:0005524">
    <property type="term" value="F:ATP binding"/>
    <property type="evidence" value="ECO:0007669"/>
    <property type="project" value="UniProtKB-KW"/>
</dbReference>
<gene>
    <name evidence="10" type="ORF">Ahy_B04g071981</name>
</gene>
<evidence type="ECO:0000313" key="11">
    <source>
        <dbReference type="Proteomes" id="UP000289738"/>
    </source>
</evidence>
<dbReference type="PROSITE" id="PS51192">
    <property type="entry name" value="HELICASE_ATP_BIND_1"/>
    <property type="match status" value="1"/>
</dbReference>
<dbReference type="InterPro" id="IPR044742">
    <property type="entry name" value="DEAD/DEAH_RhlB"/>
</dbReference>
<dbReference type="InterPro" id="IPR011545">
    <property type="entry name" value="DEAD/DEAH_box_helicase_dom"/>
</dbReference>
<dbReference type="SMART" id="SM00487">
    <property type="entry name" value="DEXDc"/>
    <property type="match status" value="1"/>
</dbReference>
<protein>
    <recommendedName>
        <fullName evidence="12">DEAD-box ATP-dependent RNA helicase</fullName>
    </recommendedName>
</protein>
<dbReference type="Pfam" id="PF00271">
    <property type="entry name" value="Helicase_C"/>
    <property type="match status" value="1"/>
</dbReference>
<dbReference type="PANTHER" id="PTHR47960">
    <property type="entry name" value="DEAD-BOX ATP-DEPENDENT RNA HELICASE 50"/>
    <property type="match status" value="1"/>
</dbReference>
<feature type="compositionally biased region" description="Basic residues" evidence="6">
    <location>
        <begin position="155"/>
        <end position="170"/>
    </location>
</feature>
<evidence type="ECO:0008006" key="12">
    <source>
        <dbReference type="Google" id="ProtNLM"/>
    </source>
</evidence>
<feature type="compositionally biased region" description="Basic and acidic residues" evidence="6">
    <location>
        <begin position="171"/>
        <end position="180"/>
    </location>
</feature>
<feature type="region of interest" description="Disordered" evidence="6">
    <location>
        <begin position="123"/>
        <end position="200"/>
    </location>
</feature>
<evidence type="ECO:0000256" key="6">
    <source>
        <dbReference type="SAM" id="MobiDB-lite"/>
    </source>
</evidence>
<dbReference type="InterPro" id="IPR014001">
    <property type="entry name" value="Helicase_ATP-bd"/>
</dbReference>
<keyword evidence="1" id="KW-0547">Nucleotide-binding</keyword>
<evidence type="ECO:0000259" key="9">
    <source>
        <dbReference type="PROSITE" id="PS51195"/>
    </source>
</evidence>
<dbReference type="CDD" id="cd00268">
    <property type="entry name" value="DEADc"/>
    <property type="match status" value="1"/>
</dbReference>
<feature type="short sequence motif" description="Q motif" evidence="5">
    <location>
        <begin position="216"/>
        <end position="244"/>
    </location>
</feature>
<dbReference type="SUPFAM" id="SSF52540">
    <property type="entry name" value="P-loop containing nucleoside triphosphate hydrolases"/>
    <property type="match status" value="2"/>
</dbReference>
<feature type="domain" description="Helicase ATP-binding" evidence="7">
    <location>
        <begin position="247"/>
        <end position="422"/>
    </location>
</feature>
<dbReference type="GO" id="GO:0016787">
    <property type="term" value="F:hydrolase activity"/>
    <property type="evidence" value="ECO:0007669"/>
    <property type="project" value="UniProtKB-KW"/>
</dbReference>
<name>A0A444ZMC4_ARAHY</name>